<keyword evidence="9" id="KW-1185">Reference proteome</keyword>
<dbReference type="GO" id="GO:0016020">
    <property type="term" value="C:membrane"/>
    <property type="evidence" value="ECO:0007669"/>
    <property type="project" value="UniProtKB-SubCell"/>
</dbReference>
<feature type="region of interest" description="Disordered" evidence="7">
    <location>
        <begin position="41"/>
        <end position="72"/>
    </location>
</feature>
<evidence type="ECO:0000256" key="6">
    <source>
        <dbReference type="RuleBase" id="RU363053"/>
    </source>
</evidence>
<feature type="compositionally biased region" description="Pro residues" evidence="7">
    <location>
        <begin position="57"/>
        <end position="67"/>
    </location>
</feature>
<name>A0A1Y2HDZ2_9FUNG</name>
<comment type="caution">
    <text evidence="8">The sequence shown here is derived from an EMBL/GenBank/DDBJ whole genome shotgun (WGS) entry which is preliminary data.</text>
</comment>
<dbReference type="AlphaFoldDB" id="A0A1Y2HDZ2"/>
<keyword evidence="5 6" id="KW-0472">Membrane</keyword>
<accession>A0A1Y2HDZ2</accession>
<dbReference type="GO" id="GO:0005737">
    <property type="term" value="C:cytoplasm"/>
    <property type="evidence" value="ECO:0007669"/>
    <property type="project" value="TreeGrafter"/>
</dbReference>
<dbReference type="PANTHER" id="PTHR11266">
    <property type="entry name" value="PEROXISOMAL MEMBRANE PROTEIN 2, PXMP2 MPV17"/>
    <property type="match status" value="1"/>
</dbReference>
<comment type="subcellular location">
    <subcellularLocation>
        <location evidence="1">Membrane</location>
        <topology evidence="1">Multi-pass membrane protein</topology>
    </subcellularLocation>
</comment>
<keyword evidence="3 6" id="KW-0812">Transmembrane</keyword>
<sequence>MFYRMVSGYNRLLDTHPYKTQSITAALLWCTGDLISQAIEHRQGSTSHAASENQPRPHGPPPQPTSPPQASSHTLVPALALGTLCEAAPAIQQPSVAESSHQKPPPWSEFRPDIKRLGIMTGFGLCVAGPLYTFWYSKLDRVVHSYASRNNWASKYSPRSQAVRVTGAKLFADLFVFDPPYLTLFFTSTSLLSGMPFADMLAKYRRDALPTYLVDISVWGPVQTVNFSRVPVAWQPVVVNSGNVFWNAISELCGSQLADWMLPTHRFRHVFVMRLYSLRNRPT</sequence>
<feature type="transmembrane region" description="Helical" evidence="6">
    <location>
        <begin position="117"/>
        <end position="136"/>
    </location>
</feature>
<evidence type="ECO:0000256" key="5">
    <source>
        <dbReference type="ARBA" id="ARBA00023136"/>
    </source>
</evidence>
<protein>
    <submittedName>
        <fullName evidence="8">Uncharacterized protein</fullName>
    </submittedName>
</protein>
<evidence type="ECO:0000256" key="2">
    <source>
        <dbReference type="ARBA" id="ARBA00006824"/>
    </source>
</evidence>
<organism evidence="8 9">
    <name type="scientific">Catenaria anguillulae PL171</name>
    <dbReference type="NCBI Taxonomy" id="765915"/>
    <lineage>
        <taxon>Eukaryota</taxon>
        <taxon>Fungi</taxon>
        <taxon>Fungi incertae sedis</taxon>
        <taxon>Blastocladiomycota</taxon>
        <taxon>Blastocladiomycetes</taxon>
        <taxon>Blastocladiales</taxon>
        <taxon>Catenariaceae</taxon>
        <taxon>Catenaria</taxon>
    </lineage>
</organism>
<dbReference type="Pfam" id="PF04117">
    <property type="entry name" value="Mpv17_PMP22"/>
    <property type="match status" value="1"/>
</dbReference>
<evidence type="ECO:0000256" key="1">
    <source>
        <dbReference type="ARBA" id="ARBA00004141"/>
    </source>
</evidence>
<evidence type="ECO:0000256" key="3">
    <source>
        <dbReference type="ARBA" id="ARBA00022692"/>
    </source>
</evidence>
<dbReference type="EMBL" id="MCFL01000051">
    <property type="protein sequence ID" value="ORZ32111.1"/>
    <property type="molecule type" value="Genomic_DNA"/>
</dbReference>
<comment type="similarity">
    <text evidence="2 6">Belongs to the peroxisomal membrane protein PXMP2/4 family.</text>
</comment>
<dbReference type="STRING" id="765915.A0A1Y2HDZ2"/>
<proteinExistence type="inferred from homology"/>
<evidence type="ECO:0000256" key="7">
    <source>
        <dbReference type="SAM" id="MobiDB-lite"/>
    </source>
</evidence>
<dbReference type="Proteomes" id="UP000193411">
    <property type="component" value="Unassembled WGS sequence"/>
</dbReference>
<dbReference type="OrthoDB" id="430207at2759"/>
<keyword evidence="4 6" id="KW-1133">Transmembrane helix</keyword>
<gene>
    <name evidence="8" type="ORF">BCR44DRAFT_1255251</name>
</gene>
<evidence type="ECO:0000313" key="9">
    <source>
        <dbReference type="Proteomes" id="UP000193411"/>
    </source>
</evidence>
<dbReference type="InterPro" id="IPR007248">
    <property type="entry name" value="Mpv17_PMP22"/>
</dbReference>
<reference evidence="8 9" key="1">
    <citation type="submission" date="2016-07" db="EMBL/GenBank/DDBJ databases">
        <title>Pervasive Adenine N6-methylation of Active Genes in Fungi.</title>
        <authorList>
            <consortium name="DOE Joint Genome Institute"/>
            <person name="Mondo S.J."/>
            <person name="Dannebaum R.O."/>
            <person name="Kuo R.C."/>
            <person name="Labutti K."/>
            <person name="Haridas S."/>
            <person name="Kuo A."/>
            <person name="Salamov A."/>
            <person name="Ahrendt S.R."/>
            <person name="Lipzen A."/>
            <person name="Sullivan W."/>
            <person name="Andreopoulos W.B."/>
            <person name="Clum A."/>
            <person name="Lindquist E."/>
            <person name="Daum C."/>
            <person name="Ramamoorthy G.K."/>
            <person name="Gryganskyi A."/>
            <person name="Culley D."/>
            <person name="Magnuson J.K."/>
            <person name="James T.Y."/>
            <person name="O'Malley M.A."/>
            <person name="Stajich J.E."/>
            <person name="Spatafora J.W."/>
            <person name="Visel A."/>
            <person name="Grigoriev I.V."/>
        </authorList>
    </citation>
    <scope>NUCLEOTIDE SEQUENCE [LARGE SCALE GENOMIC DNA]</scope>
    <source>
        <strain evidence="8 9">PL171</strain>
    </source>
</reference>
<feature type="compositionally biased region" description="Polar residues" evidence="7">
    <location>
        <begin position="44"/>
        <end position="53"/>
    </location>
</feature>
<evidence type="ECO:0000256" key="4">
    <source>
        <dbReference type="ARBA" id="ARBA00022989"/>
    </source>
</evidence>
<feature type="transmembrane region" description="Helical" evidence="6">
    <location>
        <begin position="181"/>
        <end position="202"/>
    </location>
</feature>
<evidence type="ECO:0000313" key="8">
    <source>
        <dbReference type="EMBL" id="ORZ32111.1"/>
    </source>
</evidence>